<keyword evidence="4" id="KW-1185">Reference proteome</keyword>
<name>B8FBV6_DESAL</name>
<dbReference type="eggNOG" id="ENOG503295R">
    <property type="taxonomic scope" value="Bacteria"/>
</dbReference>
<dbReference type="HOGENOM" id="CLU_792043_0_0_7"/>
<keyword evidence="1" id="KW-0812">Transmembrane</keyword>
<sequence>MKRFLNILLILLIFLFSSLPLWADEIAPAQPSWNAKFLSEKAVLGEPVSLSLEASLPEGASLTDPVEITGLDNLVILDKKRTKNGLELSLLVNSLDRFKVPGFSVAFINKDGAKQWLDFSSQEIQVDNGLPDDPSKMQPRPIKGLIPGKSFFSKYAPWIGAGLLLLALAAFALWFYLRSRRIQTLEIQTAAPHEVALENLDKLESWWASKGEDKEGYFRLSAIVRAYMGAIRPFPAEELTTSEIRTRIREREDREIMPLLEEADMVKFAKARIAEATRKEHIAMARDYVNKTCSWMEDVQEVQAEVVDNEVKPTPADFKGKAE</sequence>
<feature type="chain" id="PRO_5002872175" evidence="2">
    <location>
        <begin position="24"/>
        <end position="323"/>
    </location>
</feature>
<dbReference type="RefSeq" id="WP_015948218.1">
    <property type="nucleotide sequence ID" value="NC_011768.1"/>
</dbReference>
<dbReference type="Proteomes" id="UP000000739">
    <property type="component" value="Chromosome"/>
</dbReference>
<feature type="signal peptide" evidence="2">
    <location>
        <begin position="1"/>
        <end position="23"/>
    </location>
</feature>
<evidence type="ECO:0000313" key="3">
    <source>
        <dbReference type="EMBL" id="ACL05161.1"/>
    </source>
</evidence>
<keyword evidence="1" id="KW-0472">Membrane</keyword>
<evidence type="ECO:0000256" key="2">
    <source>
        <dbReference type="SAM" id="SignalP"/>
    </source>
</evidence>
<organism evidence="3 4">
    <name type="scientific">Desulfatibacillum aliphaticivorans</name>
    <dbReference type="NCBI Taxonomy" id="218208"/>
    <lineage>
        <taxon>Bacteria</taxon>
        <taxon>Pseudomonadati</taxon>
        <taxon>Thermodesulfobacteriota</taxon>
        <taxon>Desulfobacteria</taxon>
        <taxon>Desulfobacterales</taxon>
        <taxon>Desulfatibacillaceae</taxon>
        <taxon>Desulfatibacillum</taxon>
    </lineage>
</organism>
<accession>B8FBV6</accession>
<evidence type="ECO:0000313" key="4">
    <source>
        <dbReference type="Proteomes" id="UP000000739"/>
    </source>
</evidence>
<dbReference type="EMBL" id="CP001322">
    <property type="protein sequence ID" value="ACL05161.1"/>
    <property type="molecule type" value="Genomic_DNA"/>
</dbReference>
<feature type="transmembrane region" description="Helical" evidence="1">
    <location>
        <begin position="155"/>
        <end position="177"/>
    </location>
</feature>
<dbReference type="AlphaFoldDB" id="B8FBV6"/>
<dbReference type="KEGG" id="dal:Dalk_3473"/>
<protein>
    <submittedName>
        <fullName evidence="3">Uncharacterized protein</fullName>
    </submittedName>
</protein>
<proteinExistence type="predicted"/>
<keyword evidence="1" id="KW-1133">Transmembrane helix</keyword>
<gene>
    <name evidence="3" type="ordered locus">Dalk_3473</name>
</gene>
<reference evidence="3 4" key="1">
    <citation type="journal article" date="2012" name="Environ. Microbiol.">
        <title>The genome sequence of Desulfatibacillum alkenivorans AK-01: a blueprint for anaerobic alkane oxidation.</title>
        <authorList>
            <person name="Callaghan A.V."/>
            <person name="Morris B.E."/>
            <person name="Pereira I.A."/>
            <person name="McInerney M.J."/>
            <person name="Austin R.N."/>
            <person name="Groves J.T."/>
            <person name="Kukor J.J."/>
            <person name="Suflita J.M."/>
            <person name="Young L.Y."/>
            <person name="Zylstra G.J."/>
            <person name="Wawrik B."/>
        </authorList>
    </citation>
    <scope>NUCLEOTIDE SEQUENCE [LARGE SCALE GENOMIC DNA]</scope>
    <source>
        <strain evidence="3 4">AK-01</strain>
    </source>
</reference>
<keyword evidence="2" id="KW-0732">Signal</keyword>
<evidence type="ECO:0000256" key="1">
    <source>
        <dbReference type="SAM" id="Phobius"/>
    </source>
</evidence>